<accession>A0A284VKP9</accession>
<evidence type="ECO:0000256" key="5">
    <source>
        <dbReference type="ARBA" id="ARBA00022747"/>
    </source>
</evidence>
<evidence type="ECO:0000256" key="3">
    <source>
        <dbReference type="ARBA" id="ARBA00022679"/>
    </source>
</evidence>
<evidence type="ECO:0000256" key="6">
    <source>
        <dbReference type="ARBA" id="ARBA00047942"/>
    </source>
</evidence>
<evidence type="ECO:0000256" key="4">
    <source>
        <dbReference type="ARBA" id="ARBA00022691"/>
    </source>
</evidence>
<dbReference type="GO" id="GO:0003677">
    <property type="term" value="F:DNA binding"/>
    <property type="evidence" value="ECO:0007669"/>
    <property type="project" value="InterPro"/>
</dbReference>
<reference evidence="9" key="1">
    <citation type="submission" date="2017-06" db="EMBL/GenBank/DDBJ databases">
        <authorList>
            <person name="Cremers G."/>
        </authorList>
    </citation>
    <scope>NUCLEOTIDE SEQUENCE [LARGE SCALE GENOMIC DNA]</scope>
</reference>
<keyword evidence="9" id="KW-1185">Reference proteome</keyword>
<evidence type="ECO:0000313" key="8">
    <source>
        <dbReference type="EMBL" id="SNQ59866.1"/>
    </source>
</evidence>
<dbReference type="EMBL" id="FZMP01000046">
    <property type="protein sequence ID" value="SNQ59866.1"/>
    <property type="molecule type" value="Genomic_DNA"/>
</dbReference>
<dbReference type="PANTHER" id="PTHR42933">
    <property type="entry name" value="SLR6095 PROTEIN"/>
    <property type="match status" value="1"/>
</dbReference>
<keyword evidence="5" id="KW-0680">Restriction system</keyword>
<name>A0A284VKP9_9EURY</name>
<evidence type="ECO:0000259" key="7">
    <source>
        <dbReference type="Pfam" id="PF02384"/>
    </source>
</evidence>
<dbReference type="Gene3D" id="3.40.50.150">
    <property type="entry name" value="Vaccinia Virus protein VP39"/>
    <property type="match status" value="1"/>
</dbReference>
<gene>
    <name evidence="8" type="ORF">MNV_140001</name>
</gene>
<dbReference type="Pfam" id="PF02384">
    <property type="entry name" value="N6_Mtase"/>
    <property type="match status" value="1"/>
</dbReference>
<dbReference type="GO" id="GO:0032259">
    <property type="term" value="P:methylation"/>
    <property type="evidence" value="ECO:0007669"/>
    <property type="project" value="UniProtKB-KW"/>
</dbReference>
<dbReference type="PRINTS" id="PR00507">
    <property type="entry name" value="N12N6MTFRASE"/>
</dbReference>
<dbReference type="InterPro" id="IPR003356">
    <property type="entry name" value="DNA_methylase_A-5"/>
</dbReference>
<feature type="domain" description="DNA methylase adenine-specific" evidence="7">
    <location>
        <begin position="4"/>
        <end position="297"/>
    </location>
</feature>
<keyword evidence="3" id="KW-0808">Transferase</keyword>
<dbReference type="GO" id="GO:0008170">
    <property type="term" value="F:N-methyltransferase activity"/>
    <property type="evidence" value="ECO:0007669"/>
    <property type="project" value="InterPro"/>
</dbReference>
<organism evidence="8 9">
    <name type="scientific">Candidatus Methanoperedens nitratireducens</name>
    <dbReference type="NCBI Taxonomy" id="1392998"/>
    <lineage>
        <taxon>Archaea</taxon>
        <taxon>Methanobacteriati</taxon>
        <taxon>Methanobacteriota</taxon>
        <taxon>Stenosarchaea group</taxon>
        <taxon>Methanomicrobia</taxon>
        <taxon>Methanosarcinales</taxon>
        <taxon>ANME-2 cluster</taxon>
        <taxon>Candidatus Methanoperedentaceae</taxon>
        <taxon>Candidatus Methanoperedens</taxon>
    </lineage>
</organism>
<evidence type="ECO:0000256" key="2">
    <source>
        <dbReference type="ARBA" id="ARBA00022603"/>
    </source>
</evidence>
<dbReference type="PROSITE" id="PS00092">
    <property type="entry name" value="N6_MTASE"/>
    <property type="match status" value="1"/>
</dbReference>
<dbReference type="InterPro" id="IPR029063">
    <property type="entry name" value="SAM-dependent_MTases_sf"/>
</dbReference>
<keyword evidence="2 8" id="KW-0489">Methyltransferase</keyword>
<dbReference type="RefSeq" id="WP_218837894.1">
    <property type="nucleotide sequence ID" value="NZ_FZMP01000046.1"/>
</dbReference>
<dbReference type="PANTHER" id="PTHR42933:SF4">
    <property type="entry name" value="TYPE I RESTRICTION ENZYME ECOKI METHYLASE SUBUNIT"/>
    <property type="match status" value="1"/>
</dbReference>
<dbReference type="Proteomes" id="UP000218615">
    <property type="component" value="Unassembled WGS sequence"/>
</dbReference>
<dbReference type="AlphaFoldDB" id="A0A284VKP9"/>
<keyword evidence="4" id="KW-0949">S-adenosyl-L-methionine</keyword>
<dbReference type="OrthoDB" id="45790at2157"/>
<dbReference type="InterPro" id="IPR002052">
    <property type="entry name" value="DNA_methylase_N6_adenine_CS"/>
</dbReference>
<evidence type="ECO:0000256" key="1">
    <source>
        <dbReference type="ARBA" id="ARBA00011900"/>
    </source>
</evidence>
<dbReference type="GO" id="GO:0009007">
    <property type="term" value="F:site-specific DNA-methyltransferase (adenine-specific) activity"/>
    <property type="evidence" value="ECO:0007669"/>
    <property type="project" value="UniProtKB-EC"/>
</dbReference>
<dbReference type="SUPFAM" id="SSF53335">
    <property type="entry name" value="S-adenosyl-L-methionine-dependent methyltransferases"/>
    <property type="match status" value="1"/>
</dbReference>
<sequence>MGEKNNDGGQFFTPREVIRAMIRAVKPEIIKDGALVTIYDPGCGTGGFLAESYAYFTNPELSGKELNATEIEHLKHDAFWGLDNSDTAFPIALANLVLHGIDYPHIGLKNTLSGRDTYMELFEGAQSKFDYIFTNPPFGGKEGEDAKTNFVFKTGNTQILFIQHIIDHLKDDGTCSMVIDEGVLFRTNELAFVQTKKKLLEECSLWCILSLPQNAFLNAGAGVKTNLLFFTKGKPTQKVWYYDMSDIKILKKDPLTLNKFDDFLRRRHSPKEEDKISEKSWFIDIETIKSKNYDIKAVNPNVKEKVIPKPEELIKVIEDAQIKINEGLKKLKEIS</sequence>
<evidence type="ECO:0000313" key="9">
    <source>
        <dbReference type="Proteomes" id="UP000218615"/>
    </source>
</evidence>
<dbReference type="EC" id="2.1.1.72" evidence="1"/>
<dbReference type="InterPro" id="IPR051537">
    <property type="entry name" value="DNA_Adenine_Mtase"/>
</dbReference>
<comment type="catalytic activity">
    <reaction evidence="6">
        <text>a 2'-deoxyadenosine in DNA + S-adenosyl-L-methionine = an N(6)-methyl-2'-deoxyadenosine in DNA + S-adenosyl-L-homocysteine + H(+)</text>
        <dbReference type="Rhea" id="RHEA:15197"/>
        <dbReference type="Rhea" id="RHEA-COMP:12418"/>
        <dbReference type="Rhea" id="RHEA-COMP:12419"/>
        <dbReference type="ChEBI" id="CHEBI:15378"/>
        <dbReference type="ChEBI" id="CHEBI:57856"/>
        <dbReference type="ChEBI" id="CHEBI:59789"/>
        <dbReference type="ChEBI" id="CHEBI:90615"/>
        <dbReference type="ChEBI" id="CHEBI:90616"/>
        <dbReference type="EC" id="2.1.1.72"/>
    </reaction>
</comment>
<protein>
    <recommendedName>
        <fullName evidence="1">site-specific DNA-methyltransferase (adenine-specific)</fullName>
        <ecNumber evidence="1">2.1.1.72</ecNumber>
    </recommendedName>
</protein>
<proteinExistence type="predicted"/>
<dbReference type="GO" id="GO:0009307">
    <property type="term" value="P:DNA restriction-modification system"/>
    <property type="evidence" value="ECO:0007669"/>
    <property type="project" value="UniProtKB-KW"/>
</dbReference>